<keyword evidence="9" id="KW-0282">Flagellum</keyword>
<reference evidence="9 10" key="1">
    <citation type="submission" date="2020-04" db="EMBL/GenBank/DDBJ databases">
        <authorList>
            <consortium name="Desulfovibrio sp. FSS-1 genome sequencing consortium"/>
            <person name="Shimoshige H."/>
            <person name="Kobayashi H."/>
            <person name="Maekawa T."/>
        </authorList>
    </citation>
    <scope>NUCLEOTIDE SEQUENCE [LARGE SCALE GENOMIC DNA]</scope>
    <source>
        <strain evidence="9 10">SIID29052-01</strain>
    </source>
</reference>
<organism evidence="9 10">
    <name type="scientific">Fundidesulfovibrio magnetotacticus</name>
    <dbReference type="NCBI Taxonomy" id="2730080"/>
    <lineage>
        <taxon>Bacteria</taxon>
        <taxon>Pseudomonadati</taxon>
        <taxon>Thermodesulfobacteriota</taxon>
        <taxon>Desulfovibrionia</taxon>
        <taxon>Desulfovibrionales</taxon>
        <taxon>Desulfovibrionaceae</taxon>
        <taxon>Fundidesulfovibrio</taxon>
    </lineage>
</organism>
<protein>
    <recommendedName>
        <fullName evidence="7">Flagellar protein</fullName>
    </recommendedName>
</protein>
<dbReference type="NCBIfam" id="TIGR03500">
    <property type="entry name" value="FliO_TIGR"/>
    <property type="match status" value="1"/>
</dbReference>
<gene>
    <name evidence="9" type="primary">fliO</name>
    <name evidence="9" type="ORF">NNJEOMEG_01683</name>
</gene>
<dbReference type="EMBL" id="BLTE01000006">
    <property type="protein sequence ID" value="GFK93847.1"/>
    <property type="molecule type" value="Genomic_DNA"/>
</dbReference>
<keyword evidence="9" id="KW-0969">Cilium</keyword>
<dbReference type="AlphaFoldDB" id="A0A6V8LW04"/>
<evidence type="ECO:0000313" key="10">
    <source>
        <dbReference type="Proteomes" id="UP000494245"/>
    </source>
</evidence>
<comment type="caution">
    <text evidence="9">The sequence shown here is derived from an EMBL/GenBank/DDBJ whole genome shotgun (WGS) entry which is preliminary data.</text>
</comment>
<evidence type="ECO:0000256" key="7">
    <source>
        <dbReference type="RuleBase" id="RU362064"/>
    </source>
</evidence>
<evidence type="ECO:0000256" key="8">
    <source>
        <dbReference type="SAM" id="MobiDB-lite"/>
    </source>
</evidence>
<evidence type="ECO:0000256" key="5">
    <source>
        <dbReference type="ARBA" id="ARBA00023143"/>
    </source>
</evidence>
<name>A0A6V8LW04_9BACT</name>
<reference evidence="9 10" key="2">
    <citation type="submission" date="2020-05" db="EMBL/GenBank/DDBJ databases">
        <title>Draft genome sequence of Desulfovibrio sp. strainFSS-1.</title>
        <authorList>
            <person name="Shimoshige H."/>
            <person name="Kobayashi H."/>
            <person name="Maekawa T."/>
        </authorList>
    </citation>
    <scope>NUCLEOTIDE SEQUENCE [LARGE SCALE GENOMIC DNA]</scope>
    <source>
        <strain evidence="9 10">SIID29052-01</strain>
    </source>
</reference>
<keyword evidence="2 7" id="KW-0812">Transmembrane</keyword>
<comment type="subcellular location">
    <subcellularLocation>
        <location evidence="7">Cell membrane</location>
    </subcellularLocation>
    <subcellularLocation>
        <location evidence="7">Bacterial flagellum basal body</location>
    </subcellularLocation>
</comment>
<keyword evidence="4 7" id="KW-0472">Membrane</keyword>
<evidence type="ECO:0000256" key="3">
    <source>
        <dbReference type="ARBA" id="ARBA00022989"/>
    </source>
</evidence>
<comment type="similarity">
    <text evidence="6 7">Belongs to the FliO/MopB family.</text>
</comment>
<dbReference type="InterPro" id="IPR052205">
    <property type="entry name" value="FliO/MopB"/>
</dbReference>
<dbReference type="PANTHER" id="PTHR38766">
    <property type="entry name" value="FLAGELLAR PROTEIN FLIO"/>
    <property type="match status" value="1"/>
</dbReference>
<sequence length="133" mass="13661">MAPPPPPTVDLGGAAVQMGVGLLVILVVILLAFWMLRRFGPRLGLGGRSLAHGLRLEGHMTLGPRKNIMVVRFLNKLLVLGVTDQSINLLTEVDTSHEAQEFQDALDQARKGGGPGGPPDAGGPGPGASGAGG</sequence>
<evidence type="ECO:0000313" key="9">
    <source>
        <dbReference type="EMBL" id="GFK93847.1"/>
    </source>
</evidence>
<dbReference type="GO" id="GO:0044781">
    <property type="term" value="P:bacterial-type flagellum organization"/>
    <property type="evidence" value="ECO:0007669"/>
    <property type="project" value="UniProtKB-UniRule"/>
</dbReference>
<keyword evidence="3 7" id="KW-1133">Transmembrane helix</keyword>
<dbReference type="GO" id="GO:0005886">
    <property type="term" value="C:plasma membrane"/>
    <property type="evidence" value="ECO:0007669"/>
    <property type="project" value="UniProtKB-SubCell"/>
</dbReference>
<accession>A0A6V8LW04</accession>
<feature type="transmembrane region" description="Helical" evidence="7">
    <location>
        <begin position="14"/>
        <end position="36"/>
    </location>
</feature>
<dbReference type="GO" id="GO:0009425">
    <property type="term" value="C:bacterial-type flagellum basal body"/>
    <property type="evidence" value="ECO:0007669"/>
    <property type="project" value="UniProtKB-SubCell"/>
</dbReference>
<evidence type="ECO:0000256" key="1">
    <source>
        <dbReference type="ARBA" id="ARBA00022475"/>
    </source>
</evidence>
<keyword evidence="9" id="KW-0966">Cell projection</keyword>
<keyword evidence="10" id="KW-1185">Reference proteome</keyword>
<evidence type="ECO:0000256" key="4">
    <source>
        <dbReference type="ARBA" id="ARBA00023136"/>
    </source>
</evidence>
<keyword evidence="1 7" id="KW-1003">Cell membrane</keyword>
<dbReference type="Proteomes" id="UP000494245">
    <property type="component" value="Unassembled WGS sequence"/>
</dbReference>
<dbReference type="PANTHER" id="PTHR38766:SF1">
    <property type="entry name" value="FLAGELLAR PROTEIN FLIO"/>
    <property type="match status" value="1"/>
</dbReference>
<feature type="compositionally biased region" description="Gly residues" evidence="8">
    <location>
        <begin position="111"/>
        <end position="133"/>
    </location>
</feature>
<feature type="region of interest" description="Disordered" evidence="8">
    <location>
        <begin position="105"/>
        <end position="133"/>
    </location>
</feature>
<dbReference type="InterPro" id="IPR022781">
    <property type="entry name" value="Flagellar_biosynth_FliO"/>
</dbReference>
<dbReference type="Pfam" id="PF04347">
    <property type="entry name" value="FliO"/>
    <property type="match status" value="1"/>
</dbReference>
<evidence type="ECO:0000256" key="2">
    <source>
        <dbReference type="ARBA" id="ARBA00022692"/>
    </source>
</evidence>
<proteinExistence type="inferred from homology"/>
<evidence type="ECO:0000256" key="6">
    <source>
        <dbReference type="ARBA" id="ARBA00037937"/>
    </source>
</evidence>
<keyword evidence="5 7" id="KW-0975">Bacterial flagellum</keyword>